<organism evidence="4 5">
    <name type="scientific">Alcanivorax nanhaiticus</name>
    <dbReference type="NCBI Taxonomy" id="1177154"/>
    <lineage>
        <taxon>Bacteria</taxon>
        <taxon>Pseudomonadati</taxon>
        <taxon>Pseudomonadota</taxon>
        <taxon>Gammaproteobacteria</taxon>
        <taxon>Oceanospirillales</taxon>
        <taxon>Alcanivoracaceae</taxon>
        <taxon>Alcanivorax</taxon>
    </lineage>
</organism>
<keyword evidence="1 2" id="KW-0998">Cell outer membrane</keyword>
<keyword evidence="2" id="KW-0732">Signal</keyword>
<dbReference type="PATRIC" id="fig|1177154.3.peg.2268"/>
<dbReference type="GO" id="GO:0015920">
    <property type="term" value="P:lipopolysaccharide transport"/>
    <property type="evidence" value="ECO:0007669"/>
    <property type="project" value="InterPro"/>
</dbReference>
<sequence>MPSLFHYTAAFTAQDVRAVQNGLFTCSEQLMPLPTQRILLPVLLMLAGASAADNDLNWVDREEMATFPPVQQRILPDWCGGMYYNPSVGLPVEGSDTVVTADYSTLTQDGLISLDGDVQIEQPGRRITTDSARLDQSTGKYELESGMRLESDQATFIADNMSGQTRRREGTLQGVRYSLFDISSRGSADYITIQDNTTTITNGSYTTCAPGSNGWSLHGKRIFLDRDKGWGEAENVVLKVKSTPVFWLPWITFPIDDRRKTGLLFPTISIGDANGLDISQPVYINIHPQMDATLAPRYIDGRGSGIDSEFRYLTPLGKGDISYGILFSDRKFDDEDREVARWTHDGNVGRWNLKTDFNYVSDDFYFKDLDTGLEISSQTHLPRLAEARYYGRTWQVLGRMQSWQTIDPTLADEDLPYRRLPQLQLSGDPTLYGPLKGLWLSDFTAFDRSSTDDSGKATGLRGHMAPALSLRMQNTWGYLEPRGRVYHTRYQLDDVPAGEEESPELTTWGASVDTGLTFERPGNWFGTSYTQTLEPRLFFNKVAYEDQSELPNFDSRELTFSYNALFRENRFIGYDRIGDEEKLALGLTSRFLHDASGREQLRLRVAQGFYFDDRRVLTDDPLEDPTDDQTPLVGDARWNFASDWYLYTEAQWDLEENERERSNFQIGYNDRERRVFNVGYHDRPADDIQESEISAILPVHRHWRVVGRWMYDLENKRTLETMAGAEYRNCCWKLRLLSQRELTDEDGDGDLEGDSTIWFQIQMIGLGGFGGQVDSLLERSIPGYRREYE</sequence>
<dbReference type="PANTHER" id="PTHR30189">
    <property type="entry name" value="LPS-ASSEMBLY PROTEIN"/>
    <property type="match status" value="1"/>
</dbReference>
<dbReference type="HAMAP" id="MF_01411">
    <property type="entry name" value="LPS_assembly_LptD"/>
    <property type="match status" value="1"/>
</dbReference>
<comment type="similarity">
    <text evidence="2">Belongs to the LptD family.</text>
</comment>
<evidence type="ECO:0000259" key="3">
    <source>
        <dbReference type="Pfam" id="PF04453"/>
    </source>
</evidence>
<proteinExistence type="inferred from homology"/>
<dbReference type="GO" id="GO:1990351">
    <property type="term" value="C:transporter complex"/>
    <property type="evidence" value="ECO:0007669"/>
    <property type="project" value="TreeGrafter"/>
</dbReference>
<accession>A0A095SJG1</accession>
<evidence type="ECO:0000313" key="4">
    <source>
        <dbReference type="EMBL" id="KGD64474.1"/>
    </source>
</evidence>
<evidence type="ECO:0000313" key="5">
    <source>
        <dbReference type="Proteomes" id="UP000029444"/>
    </source>
</evidence>
<keyword evidence="5" id="KW-1185">Reference proteome</keyword>
<keyword evidence="2" id="KW-0472">Membrane</keyword>
<dbReference type="eggNOG" id="COG1452">
    <property type="taxonomic scope" value="Bacteria"/>
</dbReference>
<comment type="caution">
    <text evidence="4">The sequence shown here is derived from an EMBL/GenBank/DDBJ whole genome shotgun (WGS) entry which is preliminary data.</text>
</comment>
<dbReference type="InterPro" id="IPR050218">
    <property type="entry name" value="LptD"/>
</dbReference>
<dbReference type="EMBL" id="ARXV01000008">
    <property type="protein sequence ID" value="KGD64474.1"/>
    <property type="molecule type" value="Genomic_DNA"/>
</dbReference>
<feature type="domain" description="LptD C-terminal" evidence="3">
    <location>
        <begin position="336"/>
        <end position="703"/>
    </location>
</feature>
<reference evidence="4 5" key="1">
    <citation type="submission" date="2012-09" db="EMBL/GenBank/DDBJ databases">
        <title>Genome Sequence of alkane-degrading Bacterium Alcanivorax sp. 19-m-6.</title>
        <authorList>
            <person name="Lai Q."/>
            <person name="Shao Z."/>
        </authorList>
    </citation>
    <scope>NUCLEOTIDE SEQUENCE [LARGE SCALE GENOMIC DNA]</scope>
    <source>
        <strain evidence="4 5">19-m-6</strain>
    </source>
</reference>
<dbReference type="GO" id="GO:0043165">
    <property type="term" value="P:Gram-negative-bacterium-type cell outer membrane assembly"/>
    <property type="evidence" value="ECO:0007669"/>
    <property type="project" value="UniProtKB-UniRule"/>
</dbReference>
<dbReference type="Proteomes" id="UP000029444">
    <property type="component" value="Unassembled WGS sequence"/>
</dbReference>
<dbReference type="GO" id="GO:0009279">
    <property type="term" value="C:cell outer membrane"/>
    <property type="evidence" value="ECO:0007669"/>
    <property type="project" value="UniProtKB-SubCell"/>
</dbReference>
<evidence type="ECO:0000256" key="1">
    <source>
        <dbReference type="ARBA" id="ARBA00023237"/>
    </source>
</evidence>
<dbReference type="InterPro" id="IPR007543">
    <property type="entry name" value="LptD_C"/>
</dbReference>
<comment type="subcellular location">
    <subcellularLocation>
        <location evidence="2">Cell outer membrane</location>
    </subcellularLocation>
</comment>
<dbReference type="PANTHER" id="PTHR30189:SF1">
    <property type="entry name" value="LPS-ASSEMBLY PROTEIN LPTD"/>
    <property type="match status" value="1"/>
</dbReference>
<dbReference type="STRING" id="1177154.Y5S_02229"/>
<gene>
    <name evidence="2" type="primary">lptD</name>
    <name evidence="4" type="ORF">Y5S_02229</name>
</gene>
<dbReference type="InterPro" id="IPR020889">
    <property type="entry name" value="LipoPS_assembly_LptD"/>
</dbReference>
<dbReference type="AlphaFoldDB" id="A0A095SJG1"/>
<comment type="caution">
    <text evidence="2">Lacks conserved residue(s) required for the propagation of feature annotation.</text>
</comment>
<protein>
    <recommendedName>
        <fullName evidence="2">LPS-assembly protein LptD</fullName>
    </recommendedName>
</protein>
<comment type="subunit">
    <text evidence="2">Component of the lipopolysaccharide transport and assembly complex. Interacts with LptE and LptA.</text>
</comment>
<name>A0A095SJG1_9GAMM</name>
<dbReference type="Pfam" id="PF04453">
    <property type="entry name" value="LptD"/>
    <property type="match status" value="1"/>
</dbReference>
<evidence type="ECO:0000256" key="2">
    <source>
        <dbReference type="HAMAP-Rule" id="MF_01411"/>
    </source>
</evidence>
<comment type="function">
    <text evidence="2">Together with LptE, is involved in the assembly of lipopolysaccharide (LPS) at the surface of the outer membrane.</text>
</comment>